<dbReference type="EMBL" id="FOOH01000017">
    <property type="protein sequence ID" value="SFF97086.1"/>
    <property type="molecule type" value="Genomic_DNA"/>
</dbReference>
<organism evidence="2 3">
    <name type="scientific">Salegentibacter agarivorans</name>
    <dbReference type="NCBI Taxonomy" id="345907"/>
    <lineage>
        <taxon>Bacteria</taxon>
        <taxon>Pseudomonadati</taxon>
        <taxon>Bacteroidota</taxon>
        <taxon>Flavobacteriia</taxon>
        <taxon>Flavobacteriales</taxon>
        <taxon>Flavobacteriaceae</taxon>
        <taxon>Salegentibacter</taxon>
    </lineage>
</organism>
<protein>
    <submittedName>
        <fullName evidence="2">Uncharacterized protein</fullName>
    </submittedName>
</protein>
<keyword evidence="3" id="KW-1185">Reference proteome</keyword>
<proteinExistence type="predicted"/>
<keyword evidence="1" id="KW-1133">Transmembrane helix</keyword>
<evidence type="ECO:0000313" key="2">
    <source>
        <dbReference type="EMBL" id="SFF97086.1"/>
    </source>
</evidence>
<keyword evidence="1" id="KW-0812">Transmembrane</keyword>
<feature type="transmembrane region" description="Helical" evidence="1">
    <location>
        <begin position="111"/>
        <end position="128"/>
    </location>
</feature>
<evidence type="ECO:0000256" key="1">
    <source>
        <dbReference type="SAM" id="Phobius"/>
    </source>
</evidence>
<sequence>MNDHKYIQFCLSQIEKKLGWGKSDSWKESEFIGLSEIIFKETEISISPHTLKRLYGKIKYKEHYNPQRATKDALAKFTGHTNWIAFINYYDRENGSEPGKIYFWKNKKIKIGLLISLGLMMLLFLPQWTGVMNAFVKNEQKSSYSFNTIDTIASVPYTVSVNYSIANMASDSVYLDFDFDHPITGPEIKKLDKQRSLYNYTYQIPGYYHIKLTSENRILSGQNVLVTSEDWLSYYYPENRQILWLNNQINNINNDGYLYQSPENLMNNGFDITSVYYVDNQLFKDFGIDGDNFEMELRFKNSGETGGISCYDFVLTLLCEKDFSHFKLMEKGCSSYSGIKVGELDLNGVDQDLSSLTFDPKCWIDLNVVVKAQTVNIIINDELVLSKPYKGSNGNIVGIEQLFKGTGFLDYIRITDLGTQNSFSDDFD</sequence>
<dbReference type="AlphaFoldDB" id="A0A1I2N6F7"/>
<dbReference type="RefSeq" id="WP_093305320.1">
    <property type="nucleotide sequence ID" value="NZ_FOOH01000017.1"/>
</dbReference>
<keyword evidence="1" id="KW-0472">Membrane</keyword>
<reference evidence="3" key="1">
    <citation type="submission" date="2016-10" db="EMBL/GenBank/DDBJ databases">
        <authorList>
            <person name="Varghese N."/>
            <person name="Submissions S."/>
        </authorList>
    </citation>
    <scope>NUCLEOTIDE SEQUENCE [LARGE SCALE GENOMIC DNA]</scope>
    <source>
        <strain evidence="3">DSM 23515</strain>
    </source>
</reference>
<evidence type="ECO:0000313" key="3">
    <source>
        <dbReference type="Proteomes" id="UP000199116"/>
    </source>
</evidence>
<dbReference type="Proteomes" id="UP000199116">
    <property type="component" value="Unassembled WGS sequence"/>
</dbReference>
<gene>
    <name evidence="2" type="ORF">SAMN04488033_11733</name>
</gene>
<accession>A0A1I2N6F7</accession>
<name>A0A1I2N6F7_9FLAO</name>